<evidence type="ECO:0000256" key="1">
    <source>
        <dbReference type="ARBA" id="ARBA00009512"/>
    </source>
</evidence>
<evidence type="ECO:0000256" key="4">
    <source>
        <dbReference type="ARBA" id="ARBA00035104"/>
    </source>
</evidence>
<dbReference type="InterPro" id="IPR036870">
    <property type="entry name" value="Ribosomal_bS18_sf"/>
</dbReference>
<dbReference type="SUPFAM" id="SSF46911">
    <property type="entry name" value="Ribosomal protein S18"/>
    <property type="match status" value="1"/>
</dbReference>
<dbReference type="InterPro" id="IPR014717">
    <property type="entry name" value="Transl_elong_EF1B/ribsomal_bS6"/>
</dbReference>
<dbReference type="Pfam" id="PF01250">
    <property type="entry name" value="Ribosomal_S6"/>
    <property type="match status" value="1"/>
</dbReference>
<evidence type="ECO:0000313" key="8">
    <source>
        <dbReference type="EMBL" id="AUN97163.1"/>
    </source>
</evidence>
<dbReference type="Proteomes" id="UP000235584">
    <property type="component" value="Chromosome"/>
</dbReference>
<dbReference type="GO" id="GO:0019843">
    <property type="term" value="F:rRNA binding"/>
    <property type="evidence" value="ECO:0007669"/>
    <property type="project" value="InterPro"/>
</dbReference>
<dbReference type="Pfam" id="PF01084">
    <property type="entry name" value="Ribosomal_S18"/>
    <property type="match status" value="1"/>
</dbReference>
<evidence type="ECO:0000256" key="7">
    <source>
        <dbReference type="SAM" id="MobiDB-lite"/>
    </source>
</evidence>
<evidence type="ECO:0000256" key="6">
    <source>
        <dbReference type="ARBA" id="ARBA00035520"/>
    </source>
</evidence>
<evidence type="ECO:0000256" key="2">
    <source>
        <dbReference type="ARBA" id="ARBA00022980"/>
    </source>
</evidence>
<accession>A0A2K9NNT6</accession>
<evidence type="ECO:0000256" key="3">
    <source>
        <dbReference type="ARBA" id="ARBA00023274"/>
    </source>
</evidence>
<dbReference type="InterPro" id="IPR035980">
    <property type="entry name" value="Ribosomal_bS6_sf"/>
</dbReference>
<dbReference type="InterPro" id="IPR020814">
    <property type="entry name" value="Ribosomal_S6_plastid/chlpt"/>
</dbReference>
<dbReference type="Gene3D" id="4.10.640.10">
    <property type="entry name" value="Ribosomal protein S18"/>
    <property type="match status" value="1"/>
</dbReference>
<dbReference type="KEGG" id="bsto:C0V70_03370"/>
<dbReference type="GO" id="GO:1990904">
    <property type="term" value="C:ribonucleoprotein complex"/>
    <property type="evidence" value="ECO:0007669"/>
    <property type="project" value="UniProtKB-KW"/>
</dbReference>
<dbReference type="InterPro" id="IPR000529">
    <property type="entry name" value="Ribosomal_bS6"/>
</dbReference>
<proteinExistence type="inferred from homology"/>
<keyword evidence="2 8" id="KW-0689">Ribosomal protein</keyword>
<name>A0A2K9NNT6_BACTC</name>
<feature type="compositionally biased region" description="Acidic residues" evidence="7">
    <location>
        <begin position="137"/>
        <end position="149"/>
    </location>
</feature>
<dbReference type="GO" id="GO:0005840">
    <property type="term" value="C:ribosome"/>
    <property type="evidence" value="ECO:0007669"/>
    <property type="project" value="UniProtKB-KW"/>
</dbReference>
<dbReference type="NCBIfam" id="TIGR00165">
    <property type="entry name" value="S18"/>
    <property type="match status" value="1"/>
</dbReference>
<keyword evidence="3" id="KW-0687">Ribonucleoprotein</keyword>
<dbReference type="Gene3D" id="3.30.70.60">
    <property type="match status" value="1"/>
</dbReference>
<dbReference type="GO" id="GO:0006412">
    <property type="term" value="P:translation"/>
    <property type="evidence" value="ECO:0007669"/>
    <property type="project" value="InterPro"/>
</dbReference>
<dbReference type="SUPFAM" id="SSF54995">
    <property type="entry name" value="Ribosomal protein S6"/>
    <property type="match status" value="1"/>
</dbReference>
<dbReference type="EMBL" id="CP025704">
    <property type="protein sequence ID" value="AUN97163.1"/>
    <property type="molecule type" value="Genomic_DNA"/>
</dbReference>
<comment type="similarity">
    <text evidence="1">Belongs to the bacterial ribosomal protein bS6 family.</text>
</comment>
<sequence length="228" mass="25780">MVGQDLIFISPGGFMIYELSVVTKPELGAEAHAQIAEIVKDALKGFDGEVLIADDWGRLALAQPYANGARHGHFHYFMYKSNTQANTELTRRFGINEGVLRTAIFNIGLDEEKETLVKNFKSPLSKTHRGSVLDNKNEDDDESGFEDMEDDRRKFAKRKSCWFTAKKIKADWKDPQTWNWLVSEFGKISPARVSGISRKHQRFANAAIKHARNLGISSYLSNRTADRA</sequence>
<evidence type="ECO:0000256" key="5">
    <source>
        <dbReference type="ARBA" id="ARBA00035294"/>
    </source>
</evidence>
<reference evidence="8 9" key="1">
    <citation type="submission" date="2018-01" db="EMBL/GenBank/DDBJ databases">
        <title>Complete genome sequence of Bacteriovorax stolpii DSM12778.</title>
        <authorList>
            <person name="Tang B."/>
            <person name="Chang J."/>
        </authorList>
    </citation>
    <scope>NUCLEOTIDE SEQUENCE [LARGE SCALE GENOMIC DNA]</scope>
    <source>
        <strain evidence="8 9">DSM 12778</strain>
    </source>
</reference>
<protein>
    <recommendedName>
        <fullName evidence="5">Small ribosomal subunit protein bS6</fullName>
    </recommendedName>
    <alternativeName>
        <fullName evidence="6">30S ribosomal protein S6</fullName>
    </alternativeName>
</protein>
<dbReference type="AlphaFoldDB" id="A0A2K9NNT6"/>
<keyword evidence="9" id="KW-1185">Reference proteome</keyword>
<dbReference type="CDD" id="cd00473">
    <property type="entry name" value="bS6"/>
    <property type="match status" value="1"/>
</dbReference>
<feature type="region of interest" description="Disordered" evidence="7">
    <location>
        <begin position="126"/>
        <end position="149"/>
    </location>
</feature>
<organism evidence="8 9">
    <name type="scientific">Bacteriovorax stolpii</name>
    <name type="common">Bdellovibrio stolpii</name>
    <dbReference type="NCBI Taxonomy" id="960"/>
    <lineage>
        <taxon>Bacteria</taxon>
        <taxon>Pseudomonadati</taxon>
        <taxon>Bdellovibrionota</taxon>
        <taxon>Bacteriovoracia</taxon>
        <taxon>Bacteriovoracales</taxon>
        <taxon>Bacteriovoracaceae</taxon>
        <taxon>Bacteriovorax</taxon>
    </lineage>
</organism>
<dbReference type="GO" id="GO:0003735">
    <property type="term" value="F:structural constituent of ribosome"/>
    <property type="evidence" value="ECO:0007669"/>
    <property type="project" value="InterPro"/>
</dbReference>
<gene>
    <name evidence="8" type="primary">rpsR</name>
    <name evidence="8" type="ORF">C0V70_03370</name>
</gene>
<dbReference type="InterPro" id="IPR001648">
    <property type="entry name" value="Ribosomal_bS18"/>
</dbReference>
<evidence type="ECO:0000313" key="9">
    <source>
        <dbReference type="Proteomes" id="UP000235584"/>
    </source>
</evidence>
<comment type="function">
    <text evidence="4">Binds together with bS18 to 16S ribosomal RNA.</text>
</comment>